<reference evidence="1 2" key="1">
    <citation type="submission" date="2016-03" db="EMBL/GenBank/DDBJ databases">
        <authorList>
            <person name="Ploux O."/>
        </authorList>
    </citation>
    <scope>NUCLEOTIDE SEQUENCE [LARGE SCALE GENOMIC DNA]</scope>
    <source>
        <strain evidence="1 2">UAMH 11012</strain>
    </source>
</reference>
<evidence type="ECO:0000313" key="2">
    <source>
        <dbReference type="Proteomes" id="UP000184330"/>
    </source>
</evidence>
<proteinExistence type="predicted"/>
<dbReference type="OrthoDB" id="4874998at2759"/>
<keyword evidence="2" id="KW-1185">Reference proteome</keyword>
<accession>A0A1L7WIW0</accession>
<dbReference type="AlphaFoldDB" id="A0A1L7WIW0"/>
<sequence>MASSIQIQGNENDTSLLSEAIASHGGMSTWKKFKSTTYDLNFSGVFLALKGYPAHYHLHAKAFTTIPRTEITGLDIDRPSDTWVFTPDRVWTQDATGNELQSRTSPRAAFDGHDRSSKWDQLHLAYFFGYANRNYAGCPFIFAEPGFETREVEPHFEPGFVNSKGEIESWRVLEVIFPENYAAHTRKQKFYFDREKFWIRRMDYVTDVAHGIAAHYCFDHKVVEGIVLPTLRRVVGRDPETNVAIVHGPTAFILDYDNVDFQE</sequence>
<evidence type="ECO:0000313" key="1">
    <source>
        <dbReference type="EMBL" id="CZR52700.1"/>
    </source>
</evidence>
<organism evidence="1 2">
    <name type="scientific">Phialocephala subalpina</name>
    <dbReference type="NCBI Taxonomy" id="576137"/>
    <lineage>
        <taxon>Eukaryota</taxon>
        <taxon>Fungi</taxon>
        <taxon>Dikarya</taxon>
        <taxon>Ascomycota</taxon>
        <taxon>Pezizomycotina</taxon>
        <taxon>Leotiomycetes</taxon>
        <taxon>Helotiales</taxon>
        <taxon>Mollisiaceae</taxon>
        <taxon>Phialocephala</taxon>
        <taxon>Phialocephala fortinii species complex</taxon>
    </lineage>
</organism>
<name>A0A1L7WIW0_9HELO</name>
<protein>
    <submittedName>
        <fullName evidence="1">Uncharacterized protein</fullName>
    </submittedName>
</protein>
<dbReference type="Proteomes" id="UP000184330">
    <property type="component" value="Unassembled WGS sequence"/>
</dbReference>
<gene>
    <name evidence="1" type="ORF">PAC_02577</name>
</gene>
<dbReference type="EMBL" id="FJOG01000003">
    <property type="protein sequence ID" value="CZR52700.1"/>
    <property type="molecule type" value="Genomic_DNA"/>
</dbReference>